<dbReference type="InterPro" id="IPR011032">
    <property type="entry name" value="GroES-like_sf"/>
</dbReference>
<protein>
    <recommendedName>
        <fullName evidence="1">Alcohol dehydrogenase-like N-terminal domain-containing protein</fullName>
    </recommendedName>
</protein>
<name>A0A1B4FZM8_9BURK</name>
<dbReference type="SUPFAM" id="SSF50129">
    <property type="entry name" value="GroES-like"/>
    <property type="match status" value="1"/>
</dbReference>
<dbReference type="Gene3D" id="3.90.180.10">
    <property type="entry name" value="Medium-chain alcohol dehydrogenases, catalytic domain"/>
    <property type="match status" value="1"/>
</dbReference>
<gene>
    <name evidence="2" type="ORF">WS71_17245</name>
</gene>
<sequence length="77" mass="8354">MRESGIDVNFVDTYFRSGLYPVASLPAGLGFEGAGVVDAVGREIARLRPGGLAPVRPAQHIRSRRGFSRLSKPCIQR</sequence>
<dbReference type="InterPro" id="IPR013154">
    <property type="entry name" value="ADH-like_N"/>
</dbReference>
<dbReference type="AlphaFoldDB" id="A0A1B4FZM8"/>
<organism evidence="2 3">
    <name type="scientific">Burkholderia mayonis</name>
    <dbReference type="NCBI Taxonomy" id="1385591"/>
    <lineage>
        <taxon>Bacteria</taxon>
        <taxon>Pseudomonadati</taxon>
        <taxon>Pseudomonadota</taxon>
        <taxon>Betaproteobacteria</taxon>
        <taxon>Burkholderiales</taxon>
        <taxon>Burkholderiaceae</taxon>
        <taxon>Burkholderia</taxon>
        <taxon>pseudomallei group</taxon>
    </lineage>
</organism>
<dbReference type="Pfam" id="PF08240">
    <property type="entry name" value="ADH_N"/>
    <property type="match status" value="1"/>
</dbReference>
<reference evidence="2 3" key="1">
    <citation type="submission" date="2015-12" db="EMBL/GenBank/DDBJ databases">
        <title>Diversity of Burkholderia near neighbor genomes.</title>
        <authorList>
            <person name="Sahl J."/>
            <person name="Wagner D."/>
            <person name="Keim P."/>
        </authorList>
    </citation>
    <scope>NUCLEOTIDE SEQUENCE [LARGE SCALE GENOMIC DNA]</scope>
    <source>
        <strain evidence="2 3">BDU8</strain>
    </source>
</reference>
<evidence type="ECO:0000313" key="3">
    <source>
        <dbReference type="Proteomes" id="UP000067711"/>
    </source>
</evidence>
<accession>A0A1B4FZM8</accession>
<evidence type="ECO:0000259" key="1">
    <source>
        <dbReference type="Pfam" id="PF08240"/>
    </source>
</evidence>
<dbReference type="EMBL" id="CP013389">
    <property type="protein sequence ID" value="AOJ09123.1"/>
    <property type="molecule type" value="Genomic_DNA"/>
</dbReference>
<evidence type="ECO:0000313" key="2">
    <source>
        <dbReference type="EMBL" id="AOJ09123.1"/>
    </source>
</evidence>
<proteinExistence type="predicted"/>
<dbReference type="Proteomes" id="UP000067711">
    <property type="component" value="Chromosome 1"/>
</dbReference>
<feature type="domain" description="Alcohol dehydrogenase-like N-terminal" evidence="1">
    <location>
        <begin position="8"/>
        <end position="51"/>
    </location>
</feature>